<sequence length="165" mass="16831">MSPTTPPPEAGVPPGLPFVDEQRVRIAAGPVVVWAALAGWLGERGGPGPAAYARLVRAEPASARPAGSSGGALARGAALPGFRVALSVPPERAVLTGRHLFSRYAAVLALSPERGEGTGTVLAVRTYARFPGPLGAVYRALVIGSGGHGVAVRRMLGSVRRRAEG</sequence>
<reference evidence="1 2" key="1">
    <citation type="submission" date="2022-04" db="EMBL/GenBank/DDBJ databases">
        <title>Streptomyces sp. nov. LCR6-01 isolated from Lichen of Dirinaria sp.</title>
        <authorList>
            <person name="Kanchanasin P."/>
            <person name="Tanasupawat S."/>
            <person name="Phongsopitanun W."/>
        </authorList>
    </citation>
    <scope>NUCLEOTIDE SEQUENCE [LARGE SCALE GENOMIC DNA]</scope>
    <source>
        <strain evidence="1 2">LCR6-01</strain>
    </source>
</reference>
<organism evidence="1 2">
    <name type="scientific">Streptomyces lichenis</name>
    <dbReference type="NCBI Taxonomy" id="2306967"/>
    <lineage>
        <taxon>Bacteria</taxon>
        <taxon>Bacillati</taxon>
        <taxon>Actinomycetota</taxon>
        <taxon>Actinomycetes</taxon>
        <taxon>Kitasatosporales</taxon>
        <taxon>Streptomycetaceae</taxon>
        <taxon>Streptomyces</taxon>
    </lineage>
</organism>
<evidence type="ECO:0000313" key="2">
    <source>
        <dbReference type="Proteomes" id="UP001522868"/>
    </source>
</evidence>
<keyword evidence="2" id="KW-1185">Reference proteome</keyword>
<dbReference type="Proteomes" id="UP001522868">
    <property type="component" value="Unassembled WGS sequence"/>
</dbReference>
<dbReference type="EMBL" id="JALPTH010000005">
    <property type="protein sequence ID" value="MCK8677165.1"/>
    <property type="molecule type" value="Genomic_DNA"/>
</dbReference>
<evidence type="ECO:0008006" key="3">
    <source>
        <dbReference type="Google" id="ProtNLM"/>
    </source>
</evidence>
<dbReference type="RefSeq" id="WP_248632396.1">
    <property type="nucleotide sequence ID" value="NZ_JALPTH010000005.1"/>
</dbReference>
<gene>
    <name evidence="1" type="ORF">M1O15_07135</name>
</gene>
<accession>A0ABT0I759</accession>
<comment type="caution">
    <text evidence="1">The sequence shown here is derived from an EMBL/GenBank/DDBJ whole genome shotgun (WGS) entry which is preliminary data.</text>
</comment>
<evidence type="ECO:0000313" key="1">
    <source>
        <dbReference type="EMBL" id="MCK8677165.1"/>
    </source>
</evidence>
<name>A0ABT0I759_9ACTN</name>
<protein>
    <recommendedName>
        <fullName evidence="3">DUF2867 domain-containing protein</fullName>
    </recommendedName>
</protein>
<proteinExistence type="predicted"/>